<evidence type="ECO:0000313" key="2">
    <source>
        <dbReference type="Proteomes" id="UP000308600"/>
    </source>
</evidence>
<dbReference type="EMBL" id="ML208822">
    <property type="protein sequence ID" value="TFK60158.1"/>
    <property type="molecule type" value="Genomic_DNA"/>
</dbReference>
<sequence length="652" mass="68951">MGNSNSTSNRVGYSQNATSSQTFGPNSPRSSPLRTKKKSLELPDLASLSLTTADHGLHRIHTPPKSASIPIPIQSTTVNQYKNENRPVNNLSAVDDDDLVTEQPSTHIPFPPNRGRQTGPPSYFRGNTARFQQQQQQQQQRVQELYNQSNVPVPPPSSPNPSLSRRRSSFVQEVVYSSIPSGLRSQGDGISIHATPTLVPVKIVWHGGGKSVVLARAGDDDWKGRQAMNRQSPTSSTYTTTVDLPPGTHHIRFIVDDQWRLAEDLPTAVDDQGSMANYVAVPISYSPPRSAAKVNRIIPGQSFWSASSADGDDSSASTSNLGHGHHSSKSLPVIHKHAAVWTAELPLELIEAAKEEEAYLAASAGHNYDSSPHRGGGGRDHRGERGATHISGFVPAPNIPPAPSLPRHLDKLILNTRVAAAPPPGVGGGGTNSALVASGGAVGSLGNGLSAGTGIGGASGRGTRREGREKGGRRDREREKERDREREREGRRGALGLGTGQPPPAPPPSEVGDAPDINELEAASSFSPVGNGTEGTNTTTTTATTTGTTTPEDTSSTVQPTSGNGHAVGASDGGAGLAAAAEKEKEKEREIASRLIDTSLPMLTDDAAVLPVPSHVVLHHLSTSAIRHGVLAVANTTRYRKKYLTTVYYKPT</sequence>
<keyword evidence="2" id="KW-1185">Reference proteome</keyword>
<proteinExistence type="predicted"/>
<protein>
    <submittedName>
        <fullName evidence="1">Uncharacterized protein</fullName>
    </submittedName>
</protein>
<evidence type="ECO:0000313" key="1">
    <source>
        <dbReference type="EMBL" id="TFK60158.1"/>
    </source>
</evidence>
<dbReference type="Proteomes" id="UP000308600">
    <property type="component" value="Unassembled WGS sequence"/>
</dbReference>
<organism evidence="1 2">
    <name type="scientific">Pluteus cervinus</name>
    <dbReference type="NCBI Taxonomy" id="181527"/>
    <lineage>
        <taxon>Eukaryota</taxon>
        <taxon>Fungi</taxon>
        <taxon>Dikarya</taxon>
        <taxon>Basidiomycota</taxon>
        <taxon>Agaricomycotina</taxon>
        <taxon>Agaricomycetes</taxon>
        <taxon>Agaricomycetidae</taxon>
        <taxon>Agaricales</taxon>
        <taxon>Pluteineae</taxon>
        <taxon>Pluteaceae</taxon>
        <taxon>Pluteus</taxon>
    </lineage>
</organism>
<name>A0ACD3A2S0_9AGAR</name>
<reference evidence="1 2" key="1">
    <citation type="journal article" date="2019" name="Nat. Ecol. Evol.">
        <title>Megaphylogeny resolves global patterns of mushroom evolution.</title>
        <authorList>
            <person name="Varga T."/>
            <person name="Krizsan K."/>
            <person name="Foldi C."/>
            <person name="Dima B."/>
            <person name="Sanchez-Garcia M."/>
            <person name="Sanchez-Ramirez S."/>
            <person name="Szollosi G.J."/>
            <person name="Szarkandi J.G."/>
            <person name="Papp V."/>
            <person name="Albert L."/>
            <person name="Andreopoulos W."/>
            <person name="Angelini C."/>
            <person name="Antonin V."/>
            <person name="Barry K.W."/>
            <person name="Bougher N.L."/>
            <person name="Buchanan P."/>
            <person name="Buyck B."/>
            <person name="Bense V."/>
            <person name="Catcheside P."/>
            <person name="Chovatia M."/>
            <person name="Cooper J."/>
            <person name="Damon W."/>
            <person name="Desjardin D."/>
            <person name="Finy P."/>
            <person name="Geml J."/>
            <person name="Haridas S."/>
            <person name="Hughes K."/>
            <person name="Justo A."/>
            <person name="Karasinski D."/>
            <person name="Kautmanova I."/>
            <person name="Kiss B."/>
            <person name="Kocsube S."/>
            <person name="Kotiranta H."/>
            <person name="LaButti K.M."/>
            <person name="Lechner B.E."/>
            <person name="Liimatainen K."/>
            <person name="Lipzen A."/>
            <person name="Lukacs Z."/>
            <person name="Mihaltcheva S."/>
            <person name="Morgado L.N."/>
            <person name="Niskanen T."/>
            <person name="Noordeloos M.E."/>
            <person name="Ohm R.A."/>
            <person name="Ortiz-Santana B."/>
            <person name="Ovrebo C."/>
            <person name="Racz N."/>
            <person name="Riley R."/>
            <person name="Savchenko A."/>
            <person name="Shiryaev A."/>
            <person name="Soop K."/>
            <person name="Spirin V."/>
            <person name="Szebenyi C."/>
            <person name="Tomsovsky M."/>
            <person name="Tulloss R.E."/>
            <person name="Uehling J."/>
            <person name="Grigoriev I.V."/>
            <person name="Vagvolgyi C."/>
            <person name="Papp T."/>
            <person name="Martin F.M."/>
            <person name="Miettinen O."/>
            <person name="Hibbett D.S."/>
            <person name="Nagy L.G."/>
        </authorList>
    </citation>
    <scope>NUCLEOTIDE SEQUENCE [LARGE SCALE GENOMIC DNA]</scope>
    <source>
        <strain evidence="1 2">NL-1719</strain>
    </source>
</reference>
<gene>
    <name evidence="1" type="ORF">BDN72DRAFT_872948</name>
</gene>
<accession>A0ACD3A2S0</accession>